<gene>
    <name evidence="2" type="ORF">NTE_00297</name>
</gene>
<dbReference type="AlphaFoldDB" id="A0A075MSQ2"/>
<name>A0A075MSQ2_9ARCH</name>
<feature type="transmembrane region" description="Helical" evidence="1">
    <location>
        <begin position="44"/>
        <end position="71"/>
    </location>
</feature>
<dbReference type="KEGG" id="nev:NTE_00297"/>
<dbReference type="RefSeq" id="WP_148699375.1">
    <property type="nucleotide sequence ID" value="NZ_CP007174.1"/>
</dbReference>
<reference evidence="2 3" key="1">
    <citation type="journal article" date="2014" name="PLoS ONE">
        <title>Genome Sequence of Candidatus Nitrososphaera evergladensis from Group I.1b Enriched from Everglades Soil Reveals Novel Genomic Features of the Ammonia-Oxidizing Archaea.</title>
        <authorList>
            <person name="Zhalnina K.V."/>
            <person name="Dias R."/>
            <person name="Leonard M.T."/>
            <person name="Dorr de Quadros P."/>
            <person name="Camargo F.A."/>
            <person name="Drew J.C."/>
            <person name="Farmerie W.G."/>
            <person name="Daroub S.H."/>
            <person name="Triplett E.W."/>
        </authorList>
    </citation>
    <scope>NUCLEOTIDE SEQUENCE [LARGE SCALE GENOMIC DNA]</scope>
    <source>
        <strain evidence="2 3">SR1</strain>
    </source>
</reference>
<proteinExistence type="predicted"/>
<keyword evidence="1" id="KW-0812">Transmembrane</keyword>
<dbReference type="GeneID" id="41596203"/>
<keyword evidence="1" id="KW-1133">Transmembrane helix</keyword>
<dbReference type="HOGENOM" id="CLU_779885_0_0_2"/>
<evidence type="ECO:0000313" key="2">
    <source>
        <dbReference type="EMBL" id="AIF82379.1"/>
    </source>
</evidence>
<dbReference type="OrthoDB" id="386245at2157"/>
<sequence length="355" mass="39212">MRYKPSESDAKSLALVGAGILASFTLAVFDIHTSLKSIGATVEIALAISIAYVVIMVAVMIAAILYGPGILTDWKQKRVRRKRLQGTLMIGILSDIPWNDYTRPYFASGFRPEDWEKIIYSVANDIHLKFEIQQISVDKDFEPFIAILNPYGGAYPEADLGESATLKKIKNYVANGGLFVNISDVPTYYVYGLTLKKITDNTPALYDTISSGKKVNIVEYRPFSNTPLIKGLALRIVTFDSGTQCNVELASDNGFSQFTKCSMTYRRALVIDSNVESCIEPLSVVVYDNSLRIQHGSQNYDISPIFYVNFEEGHFLVSLAYLDDGFHTSDDSIALADTLAKSMLDTVVATAKGLP</sequence>
<dbReference type="Proteomes" id="UP000028194">
    <property type="component" value="Chromosome"/>
</dbReference>
<protein>
    <submittedName>
        <fullName evidence="2">Uncharacterized protein</fullName>
    </submittedName>
</protein>
<evidence type="ECO:0000256" key="1">
    <source>
        <dbReference type="SAM" id="Phobius"/>
    </source>
</evidence>
<dbReference type="EMBL" id="CP007174">
    <property type="protein sequence ID" value="AIF82379.1"/>
    <property type="molecule type" value="Genomic_DNA"/>
</dbReference>
<keyword evidence="3" id="KW-1185">Reference proteome</keyword>
<evidence type="ECO:0000313" key="3">
    <source>
        <dbReference type="Proteomes" id="UP000028194"/>
    </source>
</evidence>
<accession>A0A075MSQ2</accession>
<keyword evidence="1" id="KW-0472">Membrane</keyword>
<organism evidence="2 3">
    <name type="scientific">Candidatus Nitrososphaera evergladensis SR1</name>
    <dbReference type="NCBI Taxonomy" id="1459636"/>
    <lineage>
        <taxon>Archaea</taxon>
        <taxon>Nitrososphaerota</taxon>
        <taxon>Nitrososphaeria</taxon>
        <taxon>Nitrososphaerales</taxon>
        <taxon>Nitrososphaeraceae</taxon>
        <taxon>Nitrososphaera</taxon>
    </lineage>
</organism>
<feature type="transmembrane region" description="Helical" evidence="1">
    <location>
        <begin position="12"/>
        <end position="32"/>
    </location>
</feature>